<feature type="domain" description="Nucleotidyl transferase" evidence="10">
    <location>
        <begin position="13"/>
        <end position="292"/>
    </location>
</feature>
<dbReference type="Pfam" id="PF00483">
    <property type="entry name" value="NTP_transferase"/>
    <property type="match status" value="1"/>
</dbReference>
<sequence length="469" mass="53005">MSVNMNNKPKVVPVIIAGGVGSRLWPMSREEHPKQFLPLLNDTLSLLQQTLIRVSGVGFENPIVICNEEHRFLVAQQLKEMDLLNNNIILEPCSKNTAPAITLAALSLNDDDCVMLVLAADHYIKDGQYFSNLIEKALLSVDNETLITFGITPSHPETGYGYIKKGDEISDGFFVVNEFVEKPNKDKAIEYISEGMYLWNSGMFMFKPSAYLSEIKRFRPDIHDVCVLAIADATRDMDFTRINKDIFDSCLSESVDYAVMEKSSHVKVLQFDSQWSDVGAWGALWDISPKDSSNNFTSGDVHTVDSVNCYIKSDGIFTSAIGLKDLIIVATRDSVLVSHRDDVQKVKDTVEYLKRNNRYEYKRHNIRYLPWGTTLCLVDSRKYKINFVTVESGKTISLQKHYHRNEQWTVLSGTAVVIINGDEKIITENQTVYIPIGSEHSIHNPGVLPVEFIETQIGEYIDSTDVIRM</sequence>
<comment type="similarity">
    <text evidence="2 9">Belongs to the mannose-6-phosphate isomerase type 2 family.</text>
</comment>
<dbReference type="EMBL" id="NEEW01000001">
    <property type="protein sequence ID" value="PJD89335.1"/>
    <property type="molecule type" value="Genomic_DNA"/>
</dbReference>
<comment type="pathway">
    <text evidence="1">Nucleotide-sugar biosynthesis; GDP-alpha-D-mannose biosynthesis; GDP-alpha-D-mannose from alpha-D-mannose 1-phosphate (GTP route): step 1/1.</text>
</comment>
<dbReference type="GO" id="GO:0000271">
    <property type="term" value="P:polysaccharide biosynthetic process"/>
    <property type="evidence" value="ECO:0007669"/>
    <property type="project" value="InterPro"/>
</dbReference>
<dbReference type="FunFam" id="3.90.550.10:FF:000046">
    <property type="entry name" value="Mannose-1-phosphate guanylyltransferase (GDP)"/>
    <property type="match status" value="1"/>
</dbReference>
<evidence type="ECO:0000256" key="2">
    <source>
        <dbReference type="ARBA" id="ARBA00006115"/>
    </source>
</evidence>
<dbReference type="Pfam" id="PF22640">
    <property type="entry name" value="ManC_GMP_beta-helix"/>
    <property type="match status" value="1"/>
</dbReference>
<dbReference type="InterPro" id="IPR011051">
    <property type="entry name" value="RmlC_Cupin_sf"/>
</dbReference>
<reference evidence="13 14" key="1">
    <citation type="journal article" date="2017" name="J. Antimicrob. Chemother.">
        <title>Characterization of the population structure, drug resistance mechanisms and plasmids of the community-associated Enterobacter cloacae complex in China.</title>
        <authorList>
            <person name="Zhou K."/>
            <person name="Yu W."/>
            <person name="Cao X."/>
            <person name="Shen P."/>
            <person name="Lu H."/>
            <person name="Luo Q."/>
            <person name="Rossen J.W.A."/>
            <person name="Xiao Y."/>
        </authorList>
    </citation>
    <scope>NUCLEOTIDE SEQUENCE [LARGE SCALE GENOMIC DNA]</scope>
    <source>
        <strain evidence="13 14">ECC904</strain>
    </source>
</reference>
<dbReference type="EC" id="2.7.7.13" evidence="3"/>
<dbReference type="CDD" id="cd02509">
    <property type="entry name" value="GDP-M1P_Guanylyltransferase"/>
    <property type="match status" value="1"/>
</dbReference>
<dbReference type="GO" id="GO:0016853">
    <property type="term" value="F:isomerase activity"/>
    <property type="evidence" value="ECO:0007669"/>
    <property type="project" value="UniProtKB-KW"/>
</dbReference>
<keyword evidence="6" id="KW-0547">Nucleotide-binding</keyword>
<dbReference type="InterPro" id="IPR014710">
    <property type="entry name" value="RmlC-like_jellyroll"/>
</dbReference>
<evidence type="ECO:0000259" key="10">
    <source>
        <dbReference type="Pfam" id="PF00483"/>
    </source>
</evidence>
<evidence type="ECO:0000256" key="6">
    <source>
        <dbReference type="ARBA" id="ARBA00022741"/>
    </source>
</evidence>
<protein>
    <recommendedName>
        <fullName evidence="3">mannose-1-phosphate guanylyltransferase</fullName>
        <ecNumber evidence="3">2.7.7.13</ecNumber>
    </recommendedName>
</protein>
<dbReference type="InterPro" id="IPR006375">
    <property type="entry name" value="Man1P_GuaTrfase/Man6P_Isoase"/>
</dbReference>
<dbReference type="Proteomes" id="UP000229974">
    <property type="component" value="Unassembled WGS sequence"/>
</dbReference>
<dbReference type="OrthoDB" id="9806359at2"/>
<keyword evidence="7" id="KW-0342">GTP-binding</keyword>
<evidence type="ECO:0000256" key="4">
    <source>
        <dbReference type="ARBA" id="ARBA00022679"/>
    </source>
</evidence>
<dbReference type="PANTHER" id="PTHR46390:SF1">
    <property type="entry name" value="MANNOSE-1-PHOSPHATE GUANYLYLTRANSFERASE"/>
    <property type="match status" value="1"/>
</dbReference>
<dbReference type="GO" id="GO:0004475">
    <property type="term" value="F:mannose-1-phosphate guanylyltransferase (GTP) activity"/>
    <property type="evidence" value="ECO:0007669"/>
    <property type="project" value="UniProtKB-EC"/>
</dbReference>
<evidence type="ECO:0000256" key="8">
    <source>
        <dbReference type="ARBA" id="ARBA00047343"/>
    </source>
</evidence>
<dbReference type="UniPathway" id="UPA00126">
    <property type="reaction ID" value="UER00930"/>
</dbReference>
<keyword evidence="4 13" id="KW-0808">Transferase</keyword>
<feature type="domain" description="Mannose-6-phosphate isomerase type II C-terminal" evidence="11">
    <location>
        <begin position="356"/>
        <end position="469"/>
    </location>
</feature>
<dbReference type="InterPro" id="IPR005835">
    <property type="entry name" value="NTP_transferase_dom"/>
</dbReference>
<comment type="catalytic activity">
    <reaction evidence="8">
        <text>alpha-D-mannose 1-phosphate + GTP + H(+) = GDP-alpha-D-mannose + diphosphate</text>
        <dbReference type="Rhea" id="RHEA:15229"/>
        <dbReference type="ChEBI" id="CHEBI:15378"/>
        <dbReference type="ChEBI" id="CHEBI:33019"/>
        <dbReference type="ChEBI" id="CHEBI:37565"/>
        <dbReference type="ChEBI" id="CHEBI:57527"/>
        <dbReference type="ChEBI" id="CHEBI:58409"/>
        <dbReference type="EC" id="2.7.7.13"/>
    </reaction>
</comment>
<dbReference type="AlphaFoldDB" id="A0A2J0Q521"/>
<dbReference type="InterPro" id="IPR001538">
    <property type="entry name" value="Man6P_isomerase-2_C"/>
</dbReference>
<evidence type="ECO:0000256" key="3">
    <source>
        <dbReference type="ARBA" id="ARBA00012387"/>
    </source>
</evidence>
<evidence type="ECO:0000256" key="7">
    <source>
        <dbReference type="ARBA" id="ARBA00023134"/>
    </source>
</evidence>
<feature type="domain" description="MannoseP isomerase/GMP-like beta-helix" evidence="12">
    <location>
        <begin position="303"/>
        <end position="353"/>
    </location>
</feature>
<gene>
    <name evidence="13" type="ORF">B9Q30_02125</name>
</gene>
<dbReference type="NCBIfam" id="TIGR01479">
    <property type="entry name" value="GMP_PMI"/>
    <property type="match status" value="1"/>
</dbReference>
<dbReference type="Pfam" id="PF01050">
    <property type="entry name" value="MannoseP_isomer"/>
    <property type="match status" value="1"/>
</dbReference>
<evidence type="ECO:0000256" key="1">
    <source>
        <dbReference type="ARBA" id="ARBA00004823"/>
    </source>
</evidence>
<evidence type="ECO:0000313" key="14">
    <source>
        <dbReference type="Proteomes" id="UP000229974"/>
    </source>
</evidence>
<dbReference type="InterPro" id="IPR054566">
    <property type="entry name" value="ManC/GMP-like_b-helix"/>
</dbReference>
<keyword evidence="13" id="KW-0413">Isomerase</keyword>
<dbReference type="InterPro" id="IPR029044">
    <property type="entry name" value="Nucleotide-diphossugar_trans"/>
</dbReference>
<evidence type="ECO:0000256" key="5">
    <source>
        <dbReference type="ARBA" id="ARBA00022695"/>
    </source>
</evidence>
<dbReference type="InterPro" id="IPR049577">
    <property type="entry name" value="GMPP_N"/>
</dbReference>
<dbReference type="InterPro" id="IPR051161">
    <property type="entry name" value="Mannose-6P_isomerase_type2"/>
</dbReference>
<evidence type="ECO:0000259" key="11">
    <source>
        <dbReference type="Pfam" id="PF01050"/>
    </source>
</evidence>
<keyword evidence="5 13" id="KW-0548">Nucleotidyltransferase</keyword>
<dbReference type="SUPFAM" id="SSF51182">
    <property type="entry name" value="RmlC-like cupins"/>
    <property type="match status" value="1"/>
</dbReference>
<name>A0A2J0Q521_9ENTR</name>
<comment type="caution">
    <text evidence="13">The sequence shown here is derived from an EMBL/GenBank/DDBJ whole genome shotgun (WGS) entry which is preliminary data.</text>
</comment>
<evidence type="ECO:0000259" key="12">
    <source>
        <dbReference type="Pfam" id="PF22640"/>
    </source>
</evidence>
<dbReference type="GO" id="GO:0005525">
    <property type="term" value="F:GTP binding"/>
    <property type="evidence" value="ECO:0007669"/>
    <property type="project" value="UniProtKB-KW"/>
</dbReference>
<dbReference type="CDD" id="cd02213">
    <property type="entry name" value="cupin_PMI_typeII_C"/>
    <property type="match status" value="1"/>
</dbReference>
<accession>A0A2J0Q521</accession>
<dbReference type="Gene3D" id="2.60.120.10">
    <property type="entry name" value="Jelly Rolls"/>
    <property type="match status" value="1"/>
</dbReference>
<dbReference type="Gene3D" id="3.90.550.10">
    <property type="entry name" value="Spore Coat Polysaccharide Biosynthesis Protein SpsA, Chain A"/>
    <property type="match status" value="1"/>
</dbReference>
<dbReference type="SUPFAM" id="SSF53448">
    <property type="entry name" value="Nucleotide-diphospho-sugar transferases"/>
    <property type="match status" value="1"/>
</dbReference>
<dbReference type="GO" id="GO:0009298">
    <property type="term" value="P:GDP-mannose biosynthetic process"/>
    <property type="evidence" value="ECO:0007669"/>
    <property type="project" value="UniProtKB-UniPathway"/>
</dbReference>
<evidence type="ECO:0000256" key="9">
    <source>
        <dbReference type="RuleBase" id="RU004190"/>
    </source>
</evidence>
<proteinExistence type="inferred from homology"/>
<organism evidence="13 14">
    <name type="scientific">Enterobacter hormaechei</name>
    <dbReference type="NCBI Taxonomy" id="158836"/>
    <lineage>
        <taxon>Bacteria</taxon>
        <taxon>Pseudomonadati</taxon>
        <taxon>Pseudomonadota</taxon>
        <taxon>Gammaproteobacteria</taxon>
        <taxon>Enterobacterales</taxon>
        <taxon>Enterobacteriaceae</taxon>
        <taxon>Enterobacter</taxon>
        <taxon>Enterobacter cloacae complex</taxon>
    </lineage>
</organism>
<dbReference type="PANTHER" id="PTHR46390">
    <property type="entry name" value="MANNOSE-1-PHOSPHATE GUANYLYLTRANSFERASE"/>
    <property type="match status" value="1"/>
</dbReference>
<evidence type="ECO:0000313" key="13">
    <source>
        <dbReference type="EMBL" id="PJD89335.1"/>
    </source>
</evidence>